<evidence type="ECO:0000256" key="2">
    <source>
        <dbReference type="SAM" id="Phobius"/>
    </source>
</evidence>
<protein>
    <recommendedName>
        <fullName evidence="5">5,10-methylene-tetrahydrofolate dehydrogenase</fullName>
    </recommendedName>
</protein>
<dbReference type="AlphaFoldDB" id="A0A380HIW1"/>
<feature type="region of interest" description="Disordered" evidence="1">
    <location>
        <begin position="363"/>
        <end position="403"/>
    </location>
</feature>
<feature type="transmembrane region" description="Helical" evidence="2">
    <location>
        <begin position="279"/>
        <end position="304"/>
    </location>
</feature>
<evidence type="ECO:0000313" key="4">
    <source>
        <dbReference type="Proteomes" id="UP000254707"/>
    </source>
</evidence>
<feature type="compositionally biased region" description="Basic and acidic residues" evidence="1">
    <location>
        <begin position="366"/>
        <end position="403"/>
    </location>
</feature>
<evidence type="ECO:0008006" key="5">
    <source>
        <dbReference type="Google" id="ProtNLM"/>
    </source>
</evidence>
<proteinExistence type="predicted"/>
<dbReference type="Proteomes" id="UP000254707">
    <property type="component" value="Unassembled WGS sequence"/>
</dbReference>
<feature type="transmembrane region" description="Helical" evidence="2">
    <location>
        <begin position="324"/>
        <end position="345"/>
    </location>
</feature>
<reference evidence="3 4" key="1">
    <citation type="submission" date="2018-06" db="EMBL/GenBank/DDBJ databases">
        <authorList>
            <consortium name="Pathogen Informatics"/>
            <person name="Doyle S."/>
        </authorList>
    </citation>
    <scope>NUCLEOTIDE SEQUENCE [LARGE SCALE GENOMIC DNA]</scope>
    <source>
        <strain evidence="3 4">NCTC7688</strain>
    </source>
</reference>
<name>A0A380HIW1_STASA</name>
<sequence length="403" mass="45347">MCNHIIKIGLVAAPGVTETIANHLQQELPSLLSSTINSEVEWQIDTMIDPLTGSAETVQKIYTKISDNQNDNEWQYTIGLTDLPIIKNKHVVAFDINSKNGASLISLPAYGWRPIKKRIKHSISGIIKAIDENMNPNQSSTQHHSEEQLNSQFPFSTLETHTEYFEDTDSQHTLYYVSSNTRGMIRLISGMTFANNPFNMLKSLSNVVTIAFTTGAFGIVFTTMWNLSFVYSGWRMLLIMLVAILGMMLWIIVAHGLWESTSESNDRQITILYNLTTTLTLTVSIAFYYVILFCLFLLATLVVLPPGYLGQALQLQGSANFMTYINLAWFATSISTVAGAIGAGLNNESQILESTYGYRQKQRYQKMNEDKQNEAEKEQYAQAAIEKKKQESEAKARQERSDD</sequence>
<feature type="transmembrane region" description="Helical" evidence="2">
    <location>
        <begin position="204"/>
        <end position="225"/>
    </location>
</feature>
<keyword evidence="2" id="KW-0812">Transmembrane</keyword>
<evidence type="ECO:0000313" key="3">
    <source>
        <dbReference type="EMBL" id="SUM82054.1"/>
    </source>
</evidence>
<dbReference type="RefSeq" id="WP_069826157.1">
    <property type="nucleotide sequence ID" value="NZ_CP031196.1"/>
</dbReference>
<evidence type="ECO:0000256" key="1">
    <source>
        <dbReference type="SAM" id="MobiDB-lite"/>
    </source>
</evidence>
<keyword evidence="2" id="KW-1133">Transmembrane helix</keyword>
<organism evidence="3 4">
    <name type="scientific">Staphylococcus saprophyticus</name>
    <dbReference type="NCBI Taxonomy" id="29385"/>
    <lineage>
        <taxon>Bacteria</taxon>
        <taxon>Bacillati</taxon>
        <taxon>Bacillota</taxon>
        <taxon>Bacilli</taxon>
        <taxon>Bacillales</taxon>
        <taxon>Staphylococcaceae</taxon>
        <taxon>Staphylococcus</taxon>
    </lineage>
</organism>
<keyword evidence="2" id="KW-0472">Membrane</keyword>
<dbReference type="EMBL" id="UHED01000001">
    <property type="protein sequence ID" value="SUM82054.1"/>
    <property type="molecule type" value="Genomic_DNA"/>
</dbReference>
<accession>A0A380HIW1</accession>
<gene>
    <name evidence="3" type="ORF">NCTC7688_00550</name>
</gene>
<feature type="transmembrane region" description="Helical" evidence="2">
    <location>
        <begin position="237"/>
        <end position="258"/>
    </location>
</feature>